<feature type="transmembrane region" description="Helical" evidence="5">
    <location>
        <begin position="192"/>
        <end position="212"/>
    </location>
</feature>
<feature type="domain" description="NnrU" evidence="6">
    <location>
        <begin position="8"/>
        <end position="218"/>
    </location>
</feature>
<accession>A0ABT9HL49</accession>
<evidence type="ECO:0000256" key="5">
    <source>
        <dbReference type="SAM" id="Phobius"/>
    </source>
</evidence>
<proteinExistence type="predicted"/>
<dbReference type="Pfam" id="PF07298">
    <property type="entry name" value="NnrU"/>
    <property type="match status" value="1"/>
</dbReference>
<dbReference type="InterPro" id="IPR009915">
    <property type="entry name" value="NnrU_dom"/>
</dbReference>
<evidence type="ECO:0000256" key="1">
    <source>
        <dbReference type="ARBA" id="ARBA00004141"/>
    </source>
</evidence>
<dbReference type="RefSeq" id="WP_305931341.1">
    <property type="nucleotide sequence ID" value="NZ_JAVAIM010000001.1"/>
</dbReference>
<evidence type="ECO:0000313" key="7">
    <source>
        <dbReference type="EMBL" id="MDP4573877.1"/>
    </source>
</evidence>
<gene>
    <name evidence="7" type="ORF">Q9K02_01830</name>
</gene>
<organism evidence="7 8">
    <name type="scientific">Qipengyuania profundimaris</name>
    <dbReference type="NCBI Taxonomy" id="3067652"/>
    <lineage>
        <taxon>Bacteria</taxon>
        <taxon>Pseudomonadati</taxon>
        <taxon>Pseudomonadota</taxon>
        <taxon>Alphaproteobacteria</taxon>
        <taxon>Sphingomonadales</taxon>
        <taxon>Erythrobacteraceae</taxon>
        <taxon>Qipengyuania</taxon>
    </lineage>
</organism>
<protein>
    <submittedName>
        <fullName evidence="7">NnrU family protein</fullName>
    </submittedName>
</protein>
<keyword evidence="8" id="KW-1185">Reference proteome</keyword>
<evidence type="ECO:0000256" key="2">
    <source>
        <dbReference type="ARBA" id="ARBA00022692"/>
    </source>
</evidence>
<feature type="transmembrane region" description="Helical" evidence="5">
    <location>
        <begin position="70"/>
        <end position="92"/>
    </location>
</feature>
<keyword evidence="3 5" id="KW-1133">Transmembrane helix</keyword>
<name>A0ABT9HL49_9SPHN</name>
<keyword evidence="2 5" id="KW-0812">Transmembrane</keyword>
<evidence type="ECO:0000256" key="3">
    <source>
        <dbReference type="ARBA" id="ARBA00022989"/>
    </source>
</evidence>
<evidence type="ECO:0000259" key="6">
    <source>
        <dbReference type="Pfam" id="PF07298"/>
    </source>
</evidence>
<dbReference type="EMBL" id="JAVAIM010000001">
    <property type="protein sequence ID" value="MDP4573877.1"/>
    <property type="molecule type" value="Genomic_DNA"/>
</dbReference>
<comment type="subcellular location">
    <subcellularLocation>
        <location evidence="1">Membrane</location>
        <topology evidence="1">Multi-pass membrane protein</topology>
    </subcellularLocation>
</comment>
<sequence>MDQALVSLLAASVALVGTHFALSHPLRAPLVSALREGGFMLVYNAVAIACMVWMYLAFKDAPSADLGGSGELGWAVATLLTLPALALFLGAMTPRNPAMPTPGAEAAARAGPAGAFLVTRHPMMWGFALWALSHIVLWWSMRTLIVAGAILVLALVGAKLQDAKKRSQMGDAWLAWEAETSFVPRLSKLGALGWKGWLAALLAWGVLMWVHLPLGGIPAGVFRWV</sequence>
<comment type="caution">
    <text evidence="7">The sequence shown here is derived from an EMBL/GenBank/DDBJ whole genome shotgun (WGS) entry which is preliminary data.</text>
</comment>
<keyword evidence="4 5" id="KW-0472">Membrane</keyword>
<feature type="transmembrane region" description="Helical" evidence="5">
    <location>
        <begin position="39"/>
        <end position="58"/>
    </location>
</feature>
<reference evidence="7 8" key="1">
    <citation type="submission" date="2023-08" db="EMBL/GenBank/DDBJ databases">
        <title>genomic of G39.</title>
        <authorList>
            <person name="Wang Y."/>
        </authorList>
    </citation>
    <scope>NUCLEOTIDE SEQUENCE [LARGE SCALE GENOMIC DNA]</scope>
    <source>
        <strain evidence="7 8">G39</strain>
    </source>
</reference>
<dbReference type="Proteomes" id="UP001240639">
    <property type="component" value="Unassembled WGS sequence"/>
</dbReference>
<evidence type="ECO:0000256" key="4">
    <source>
        <dbReference type="ARBA" id="ARBA00023136"/>
    </source>
</evidence>
<evidence type="ECO:0000313" key="8">
    <source>
        <dbReference type="Proteomes" id="UP001240639"/>
    </source>
</evidence>
<feature type="transmembrane region" description="Helical" evidence="5">
    <location>
        <begin position="127"/>
        <end position="156"/>
    </location>
</feature>
<dbReference type="Gene3D" id="1.20.120.1630">
    <property type="match status" value="1"/>
</dbReference>